<dbReference type="GO" id="GO:0042372">
    <property type="term" value="P:phylloquinone biosynthetic process"/>
    <property type="evidence" value="ECO:0007669"/>
    <property type="project" value="UniProtKB-UniRule"/>
</dbReference>
<dbReference type="InterPro" id="IPR022829">
    <property type="entry name" value="DHNA_CoA_hydrolase"/>
</dbReference>
<dbReference type="HAMAP" id="MF_02101">
    <property type="entry name" value="DHNA_CoA_hydrolase"/>
    <property type="match status" value="1"/>
</dbReference>
<dbReference type="PANTHER" id="PTHR31793:SF37">
    <property type="entry name" value="ACYL-COA THIOESTER HYDROLASE YBGC"/>
    <property type="match status" value="1"/>
</dbReference>
<comment type="caution">
    <text evidence="3">The sequence shown here is derived from an EMBL/GenBank/DDBJ whole genome shotgun (WGS) entry which is preliminary data.</text>
</comment>
<comment type="catalytic activity">
    <reaction evidence="2">
        <text>1,4-dihydroxy-2-naphthoyl-CoA + H2O = 1,4-dihydroxy-2-naphthoate + CoA + H(+)</text>
        <dbReference type="Rhea" id="RHEA:26309"/>
        <dbReference type="ChEBI" id="CHEBI:11173"/>
        <dbReference type="ChEBI" id="CHEBI:15377"/>
        <dbReference type="ChEBI" id="CHEBI:15378"/>
        <dbReference type="ChEBI" id="CHEBI:57287"/>
        <dbReference type="ChEBI" id="CHEBI:58897"/>
        <dbReference type="EC" id="3.1.2.28"/>
    </reaction>
</comment>
<reference evidence="3 4" key="1">
    <citation type="submission" date="2018-04" db="EMBL/GenBank/DDBJ databases">
        <authorList>
            <person name="Go L.Y."/>
            <person name="Mitchell J.A."/>
        </authorList>
    </citation>
    <scope>NUCLEOTIDE SEQUENCE [LARGE SCALE GENOMIC DNA]</scope>
    <source>
        <strain evidence="3">ULC066bin1</strain>
    </source>
</reference>
<dbReference type="PANTHER" id="PTHR31793">
    <property type="entry name" value="4-HYDROXYBENZOYL-COA THIOESTERASE FAMILY MEMBER"/>
    <property type="match status" value="1"/>
</dbReference>
<evidence type="ECO:0000313" key="3">
    <source>
        <dbReference type="EMBL" id="PZO43235.1"/>
    </source>
</evidence>
<feature type="active site" evidence="2">
    <location>
        <position position="17"/>
    </location>
</feature>
<dbReference type="SUPFAM" id="SSF54637">
    <property type="entry name" value="Thioesterase/thiol ester dehydrase-isomerase"/>
    <property type="match status" value="1"/>
</dbReference>
<dbReference type="EMBL" id="QBML01000005">
    <property type="protein sequence ID" value="PZO43235.1"/>
    <property type="molecule type" value="Genomic_DNA"/>
</dbReference>
<dbReference type="UniPathway" id="UPA00995"/>
<comment type="pathway">
    <text evidence="2">Quinol/quinone metabolism; 1,4-dihydroxy-2-naphthoate biosynthesis; 1,4-dihydroxy-2-naphthoate from chorismate: step 7/7.</text>
</comment>
<reference evidence="3 4" key="2">
    <citation type="submission" date="2018-06" db="EMBL/GenBank/DDBJ databases">
        <title>Metagenomic assembly of (sub)arctic Cyanobacteria and their associated microbiome from non-axenic cultures.</title>
        <authorList>
            <person name="Baurain D."/>
        </authorList>
    </citation>
    <scope>NUCLEOTIDE SEQUENCE [LARGE SCALE GENOMIC DNA]</scope>
    <source>
        <strain evidence="3">ULC066bin1</strain>
    </source>
</reference>
<proteinExistence type="inferred from homology"/>
<dbReference type="InterPro" id="IPR050563">
    <property type="entry name" value="4-hydroxybenzoyl-CoA_TE"/>
</dbReference>
<dbReference type="AlphaFoldDB" id="A0A2W4Y8D0"/>
<evidence type="ECO:0000256" key="1">
    <source>
        <dbReference type="ARBA" id="ARBA00022801"/>
    </source>
</evidence>
<evidence type="ECO:0000256" key="2">
    <source>
        <dbReference type="HAMAP-Rule" id="MF_02101"/>
    </source>
</evidence>
<dbReference type="Gene3D" id="3.10.129.10">
    <property type="entry name" value="Hotdog Thioesterase"/>
    <property type="match status" value="1"/>
</dbReference>
<comment type="similarity">
    <text evidence="2">Belongs to the 4-hydroxybenzoyl-CoA thioesterase family. DHNA-CoA hydrolase subfamily.</text>
</comment>
<accession>A0A2W4Y8D0</accession>
<sequence>MDKSFIYDRTIKFRDTDAAGVVYFANGLSICHEAYEASLAASGINLKAFFSGEAIAVPITHASIDFFKPMFCGDRIAISLISTLLSPESFQIDYQLYFDESSTEKKAIAKAITKHTCIDTSTRKRCNLSDDLLKWMEFTQ</sequence>
<comment type="function">
    <text evidence="2">Catalyzes the hydrolysis of 1,4-dihydroxy-2-naphthoyl-CoA (DHNA-CoA) to 1,4-dihydroxy-2-naphthoate (DHNA), a reaction involved in phylloquinone (vitamin K1) biosynthesis.</text>
</comment>
<dbReference type="EC" id="3.1.2.28" evidence="2"/>
<gene>
    <name evidence="3" type="ORF">DCF19_04580</name>
</gene>
<name>A0A2W4Y8D0_9CYAN</name>
<dbReference type="Proteomes" id="UP000249467">
    <property type="component" value="Unassembled WGS sequence"/>
</dbReference>
<dbReference type="Pfam" id="PF13279">
    <property type="entry name" value="4HBT_2"/>
    <property type="match status" value="1"/>
</dbReference>
<keyword evidence="1 2" id="KW-0378">Hydrolase</keyword>
<organism evidence="3 4">
    <name type="scientific">Pseudanabaena frigida</name>
    <dbReference type="NCBI Taxonomy" id="945775"/>
    <lineage>
        <taxon>Bacteria</taxon>
        <taxon>Bacillati</taxon>
        <taxon>Cyanobacteriota</taxon>
        <taxon>Cyanophyceae</taxon>
        <taxon>Pseudanabaenales</taxon>
        <taxon>Pseudanabaenaceae</taxon>
        <taxon>Pseudanabaena</taxon>
    </lineage>
</organism>
<comment type="pathway">
    <text evidence="2">Cofactor biosynthesis; phylloquinone biosynthesis.</text>
</comment>
<dbReference type="InterPro" id="IPR029069">
    <property type="entry name" value="HotDog_dom_sf"/>
</dbReference>
<evidence type="ECO:0000313" key="4">
    <source>
        <dbReference type="Proteomes" id="UP000249467"/>
    </source>
</evidence>
<dbReference type="GO" id="GO:0047617">
    <property type="term" value="F:fatty acyl-CoA hydrolase activity"/>
    <property type="evidence" value="ECO:0007669"/>
    <property type="project" value="TreeGrafter"/>
</dbReference>
<protein>
    <recommendedName>
        <fullName evidence="2">1,4-dihydroxy-2-naphthoyl-CoA hydrolase</fullName>
        <shortName evidence="2">DHNA-CoA hydrolase</shortName>
        <ecNumber evidence="2">3.1.2.28</ecNumber>
    </recommendedName>
    <alternativeName>
        <fullName evidence="2">DHNA-CoA thioesterase</fullName>
    </alternativeName>
</protein>
<dbReference type="UniPathway" id="UPA01057">
    <property type="reaction ID" value="UER01033"/>
</dbReference>
<dbReference type="CDD" id="cd00586">
    <property type="entry name" value="4HBT"/>
    <property type="match status" value="1"/>
</dbReference>
<dbReference type="GO" id="GO:0061522">
    <property type="term" value="F:1,4-dihydroxy-2-naphthoyl-CoA thioesterase activity"/>
    <property type="evidence" value="ECO:0007669"/>
    <property type="project" value="UniProtKB-EC"/>
</dbReference>